<evidence type="ECO:0000313" key="10">
    <source>
        <dbReference type="Proteomes" id="UP001497383"/>
    </source>
</evidence>
<evidence type="ECO:0000256" key="3">
    <source>
        <dbReference type="ARBA" id="ARBA00022448"/>
    </source>
</evidence>
<feature type="domain" description="Major facilitator superfamily (MFS) profile" evidence="8">
    <location>
        <begin position="1"/>
        <end position="247"/>
    </location>
</feature>
<organism evidence="9 10">
    <name type="scientific">Lodderomyces beijingensis</name>
    <dbReference type="NCBI Taxonomy" id="1775926"/>
    <lineage>
        <taxon>Eukaryota</taxon>
        <taxon>Fungi</taxon>
        <taxon>Dikarya</taxon>
        <taxon>Ascomycota</taxon>
        <taxon>Saccharomycotina</taxon>
        <taxon>Pichiomycetes</taxon>
        <taxon>Debaryomycetaceae</taxon>
        <taxon>Candida/Lodderomyces clade</taxon>
        <taxon>Lodderomyces</taxon>
    </lineage>
</organism>
<dbReference type="PRINTS" id="PR00171">
    <property type="entry name" value="SUGRTRNSPORT"/>
</dbReference>
<dbReference type="InterPro" id="IPR020846">
    <property type="entry name" value="MFS_dom"/>
</dbReference>
<feature type="transmembrane region" description="Helical" evidence="7">
    <location>
        <begin position="60"/>
        <end position="83"/>
    </location>
</feature>
<evidence type="ECO:0000313" key="9">
    <source>
        <dbReference type="EMBL" id="CAK9437766.1"/>
    </source>
</evidence>
<evidence type="ECO:0000256" key="2">
    <source>
        <dbReference type="ARBA" id="ARBA00010992"/>
    </source>
</evidence>
<dbReference type="EMBL" id="OZ022407">
    <property type="protein sequence ID" value="CAK9437766.1"/>
    <property type="molecule type" value="Genomic_DNA"/>
</dbReference>
<evidence type="ECO:0000256" key="7">
    <source>
        <dbReference type="SAM" id="Phobius"/>
    </source>
</evidence>
<dbReference type="InterPro" id="IPR036259">
    <property type="entry name" value="MFS_trans_sf"/>
</dbReference>
<evidence type="ECO:0000259" key="8">
    <source>
        <dbReference type="PROSITE" id="PS50850"/>
    </source>
</evidence>
<feature type="transmembrane region" description="Helical" evidence="7">
    <location>
        <begin position="224"/>
        <end position="243"/>
    </location>
</feature>
<dbReference type="Proteomes" id="UP001497383">
    <property type="component" value="Chromosome 3"/>
</dbReference>
<keyword evidence="10" id="KW-1185">Reference proteome</keyword>
<proteinExistence type="inferred from homology"/>
<dbReference type="SUPFAM" id="SSF103473">
    <property type="entry name" value="MFS general substrate transporter"/>
    <property type="match status" value="1"/>
</dbReference>
<dbReference type="Pfam" id="PF00083">
    <property type="entry name" value="Sugar_tr"/>
    <property type="match status" value="1"/>
</dbReference>
<dbReference type="InterPro" id="IPR005828">
    <property type="entry name" value="MFS_sugar_transport-like"/>
</dbReference>
<keyword evidence="3" id="KW-0813">Transport</keyword>
<keyword evidence="4 7" id="KW-0812">Transmembrane</keyword>
<dbReference type="Gene3D" id="1.20.1250.20">
    <property type="entry name" value="MFS general substrate transporter like domains"/>
    <property type="match status" value="1"/>
</dbReference>
<feature type="transmembrane region" description="Helical" evidence="7">
    <location>
        <begin position="95"/>
        <end position="119"/>
    </location>
</feature>
<keyword evidence="6 7" id="KW-0472">Membrane</keyword>
<sequence>MGKGRHRDAFESLSQLRRERIAAARDCFYQYVLLQEEGSYEIPTWKRIIQMFTIRRNRNAVIGSWIVMFMQQFCGINVIAYYSSTIFKQAGFSEVSALLASWGFGMVNFLFAIPAILTIDTFGRRNLLLFAFPLMCAFLLVTGFGFLIHDRQGQLAMVAVGIYLFSCVYSTSEGPVPFTYSGEAFPLYIRDLGLSWATATCWFFNFILAFTWPKMLDSMTPTGAFGFYAAWNAIGFFLVLWFLPETKSLTLEELDDIFSVPMYEHAVYRTRTFFNGIQRHVLRRKDVKDPPPIYTHQRMAVTNPEWNDKAEVDHVE</sequence>
<dbReference type="PROSITE" id="PS50850">
    <property type="entry name" value="MFS"/>
    <property type="match status" value="1"/>
</dbReference>
<keyword evidence="5 7" id="KW-1133">Transmembrane helix</keyword>
<comment type="similarity">
    <text evidence="2">Belongs to the major facilitator superfamily. Sugar transporter (TC 2.A.1.1) family.</text>
</comment>
<name>A0ABP0ZNT9_9ASCO</name>
<accession>A0ABP0ZNT9</accession>
<feature type="transmembrane region" description="Helical" evidence="7">
    <location>
        <begin position="126"/>
        <end position="148"/>
    </location>
</feature>
<feature type="transmembrane region" description="Helical" evidence="7">
    <location>
        <begin position="192"/>
        <end position="212"/>
    </location>
</feature>
<dbReference type="InterPro" id="IPR003663">
    <property type="entry name" value="Sugar/inositol_transpt"/>
</dbReference>
<reference evidence="9 10" key="1">
    <citation type="submission" date="2024-03" db="EMBL/GenBank/DDBJ databases">
        <authorList>
            <person name="Brejova B."/>
        </authorList>
    </citation>
    <scope>NUCLEOTIDE SEQUENCE [LARGE SCALE GENOMIC DNA]</scope>
    <source>
        <strain evidence="9 10">CBS 14171</strain>
    </source>
</reference>
<comment type="subcellular location">
    <subcellularLocation>
        <location evidence="1">Membrane</location>
        <topology evidence="1">Multi-pass membrane protein</topology>
    </subcellularLocation>
</comment>
<dbReference type="PANTHER" id="PTHR48020">
    <property type="entry name" value="PROTON MYO-INOSITOL COTRANSPORTER"/>
    <property type="match status" value="1"/>
</dbReference>
<evidence type="ECO:0000256" key="6">
    <source>
        <dbReference type="ARBA" id="ARBA00023136"/>
    </source>
</evidence>
<feature type="transmembrane region" description="Helical" evidence="7">
    <location>
        <begin position="154"/>
        <end position="171"/>
    </location>
</feature>
<protein>
    <recommendedName>
        <fullName evidence="8">Major facilitator superfamily (MFS) profile domain-containing protein</fullName>
    </recommendedName>
</protein>
<gene>
    <name evidence="9" type="ORF">LODBEIA_P21440</name>
</gene>
<dbReference type="PANTHER" id="PTHR48020:SF25">
    <property type="entry name" value="SUGAR TRANSPORTER, PUTATIVE (AFU_ORTHOLOGUE AFUA_7G05830)-RELATED"/>
    <property type="match status" value="1"/>
</dbReference>
<evidence type="ECO:0000256" key="5">
    <source>
        <dbReference type="ARBA" id="ARBA00022989"/>
    </source>
</evidence>
<evidence type="ECO:0000256" key="4">
    <source>
        <dbReference type="ARBA" id="ARBA00022692"/>
    </source>
</evidence>
<dbReference type="GeneID" id="92207340"/>
<dbReference type="RefSeq" id="XP_066829082.1">
    <property type="nucleotide sequence ID" value="XM_066972111.1"/>
</dbReference>
<evidence type="ECO:0000256" key="1">
    <source>
        <dbReference type="ARBA" id="ARBA00004141"/>
    </source>
</evidence>
<dbReference type="InterPro" id="IPR050814">
    <property type="entry name" value="Myo-inositol_Transporter"/>
</dbReference>